<proteinExistence type="predicted"/>
<dbReference type="InterPro" id="IPR008427">
    <property type="entry name" value="Extracellular_membr_CFEM_dom"/>
</dbReference>
<sequence>MRLTSVTSISLLAGHTLAYRGIDLHNGAALVGRDTSIPTCVSDCVQPSADAAGCNSVDYSCLCASSVFITATAKCLAATCTTSTDIETGVALGQQVGKRDFAKSYTDLSRQTCEAIGISEVIPASASSIIVAAEAGSYTAAASVTSDAAATSTASDKSQTTASGAITSASAAQASNTSTSEAATSGAESLRVPALLAFVGFVVSW</sequence>
<keyword evidence="7" id="KW-1185">Reference proteome</keyword>
<reference evidence="6 7" key="1">
    <citation type="journal article" date="2011" name="J. Gen. Appl. Microbiol.">
        <title>Draft genome sequencing of the enigmatic basidiomycete Mixia osmundae.</title>
        <authorList>
            <person name="Nishida H."/>
            <person name="Nagatsuka Y."/>
            <person name="Sugiyama J."/>
        </authorList>
    </citation>
    <scope>NUCLEOTIDE SEQUENCE [LARGE SCALE GENOMIC DNA]</scope>
    <source>
        <strain evidence="7">CBS 9802 / IAM 14324 / JCM 22182 / KY 12970</strain>
    </source>
</reference>
<keyword evidence="3" id="KW-0732">Signal</keyword>
<dbReference type="Pfam" id="PF05730">
    <property type="entry name" value="CFEM"/>
    <property type="match status" value="1"/>
</dbReference>
<evidence type="ECO:0000313" key="7">
    <source>
        <dbReference type="Proteomes" id="UP000009131"/>
    </source>
</evidence>
<organism evidence="6 7">
    <name type="scientific">Mixia osmundae (strain CBS 9802 / IAM 14324 / JCM 22182 / KY 12970)</name>
    <dbReference type="NCBI Taxonomy" id="764103"/>
    <lineage>
        <taxon>Eukaryota</taxon>
        <taxon>Fungi</taxon>
        <taxon>Dikarya</taxon>
        <taxon>Basidiomycota</taxon>
        <taxon>Pucciniomycotina</taxon>
        <taxon>Mixiomycetes</taxon>
        <taxon>Mixiales</taxon>
        <taxon>Mixiaceae</taxon>
        <taxon>Mixia</taxon>
    </lineage>
</organism>
<dbReference type="OMA" id="SRQTCEA"/>
<protein>
    <recommendedName>
        <fullName evidence="5">CFEM domain-containing protein</fullName>
    </recommendedName>
</protein>
<dbReference type="GO" id="GO:0005576">
    <property type="term" value="C:extracellular region"/>
    <property type="evidence" value="ECO:0007669"/>
    <property type="project" value="UniProtKB-SubCell"/>
</dbReference>
<accession>G7E4N9</accession>
<comment type="caution">
    <text evidence="6">The sequence shown here is derived from an EMBL/GenBank/DDBJ whole genome shotgun (WGS) entry which is preliminary data.</text>
</comment>
<feature type="domain" description="CFEM" evidence="5">
    <location>
        <begin position="1"/>
        <end position="137"/>
    </location>
</feature>
<evidence type="ECO:0000256" key="1">
    <source>
        <dbReference type="ARBA" id="ARBA00004613"/>
    </source>
</evidence>
<reference evidence="6 7" key="2">
    <citation type="journal article" date="2012" name="Open Biol.">
        <title>Characteristics of nucleosomes and linker DNA regions on the genome of the basidiomycete Mixia osmundae revealed by mono- and dinucleosome mapping.</title>
        <authorList>
            <person name="Nishida H."/>
            <person name="Kondo S."/>
            <person name="Matsumoto T."/>
            <person name="Suzuki Y."/>
            <person name="Yoshikawa H."/>
            <person name="Taylor T.D."/>
            <person name="Sugiyama J."/>
        </authorList>
    </citation>
    <scope>NUCLEOTIDE SEQUENCE [LARGE SCALE GENOMIC DNA]</scope>
    <source>
        <strain evidence="7">CBS 9802 / IAM 14324 / JCM 22182 / KY 12970</strain>
    </source>
</reference>
<evidence type="ECO:0000313" key="6">
    <source>
        <dbReference type="EMBL" id="GAA97799.1"/>
    </source>
</evidence>
<evidence type="ECO:0000256" key="2">
    <source>
        <dbReference type="ARBA" id="ARBA00022525"/>
    </source>
</evidence>
<comment type="subcellular location">
    <subcellularLocation>
        <location evidence="1">Secreted</location>
    </subcellularLocation>
</comment>
<keyword evidence="2" id="KW-0964">Secreted</keyword>
<dbReference type="HOGENOM" id="CLU_1337805_0_0_1"/>
<dbReference type="OrthoDB" id="3065412at2759"/>
<dbReference type="AlphaFoldDB" id="G7E4N9"/>
<dbReference type="PROSITE" id="PS52012">
    <property type="entry name" value="CFEM"/>
    <property type="match status" value="1"/>
</dbReference>
<evidence type="ECO:0000256" key="3">
    <source>
        <dbReference type="ARBA" id="ARBA00022729"/>
    </source>
</evidence>
<gene>
    <name evidence="6" type="primary">Mo04478</name>
    <name evidence="6" type="ORF">E5Q_04478</name>
</gene>
<dbReference type="EMBL" id="BABT02000142">
    <property type="protein sequence ID" value="GAA97799.1"/>
    <property type="molecule type" value="Genomic_DNA"/>
</dbReference>
<dbReference type="RefSeq" id="XP_014566253.1">
    <property type="nucleotide sequence ID" value="XM_014710767.1"/>
</dbReference>
<dbReference type="Proteomes" id="UP000009131">
    <property type="component" value="Unassembled WGS sequence"/>
</dbReference>
<evidence type="ECO:0000259" key="5">
    <source>
        <dbReference type="PROSITE" id="PS52012"/>
    </source>
</evidence>
<dbReference type="InParanoid" id="G7E4N9"/>
<keyword evidence="4" id="KW-1015">Disulfide bond</keyword>
<evidence type="ECO:0000256" key="4">
    <source>
        <dbReference type="ARBA" id="ARBA00023157"/>
    </source>
</evidence>
<name>G7E4N9_MIXOS</name>